<dbReference type="HOGENOM" id="CLU_2778355_0_0_1"/>
<dbReference type="EMBL" id="JH818658">
    <property type="protein sequence ID" value="EKC36030.1"/>
    <property type="molecule type" value="Genomic_DNA"/>
</dbReference>
<dbReference type="AlphaFoldDB" id="K1R4C6"/>
<gene>
    <name evidence="1" type="ORF">CGI_10012427</name>
</gene>
<protein>
    <submittedName>
        <fullName evidence="1">Uncharacterized protein</fullName>
    </submittedName>
</protein>
<sequence>MARWLTMKYIDSHMSHCYNSQLPKVQAVVKAAWLVVAYTQDGTHKASRGRRYSGDKDEIWAVLEQEQRE</sequence>
<organism evidence="1">
    <name type="scientific">Magallana gigas</name>
    <name type="common">Pacific oyster</name>
    <name type="synonym">Crassostrea gigas</name>
    <dbReference type="NCBI Taxonomy" id="29159"/>
    <lineage>
        <taxon>Eukaryota</taxon>
        <taxon>Metazoa</taxon>
        <taxon>Spiralia</taxon>
        <taxon>Lophotrochozoa</taxon>
        <taxon>Mollusca</taxon>
        <taxon>Bivalvia</taxon>
        <taxon>Autobranchia</taxon>
        <taxon>Pteriomorphia</taxon>
        <taxon>Ostreida</taxon>
        <taxon>Ostreoidea</taxon>
        <taxon>Ostreidae</taxon>
        <taxon>Magallana</taxon>
    </lineage>
</organism>
<reference evidence="1" key="1">
    <citation type="journal article" date="2012" name="Nature">
        <title>The oyster genome reveals stress adaptation and complexity of shell formation.</title>
        <authorList>
            <person name="Zhang G."/>
            <person name="Fang X."/>
            <person name="Guo X."/>
            <person name="Li L."/>
            <person name="Luo R."/>
            <person name="Xu F."/>
            <person name="Yang P."/>
            <person name="Zhang L."/>
            <person name="Wang X."/>
            <person name="Qi H."/>
            <person name="Xiong Z."/>
            <person name="Que H."/>
            <person name="Xie Y."/>
            <person name="Holland P.W."/>
            <person name="Paps J."/>
            <person name="Zhu Y."/>
            <person name="Wu F."/>
            <person name="Chen Y."/>
            <person name="Wang J."/>
            <person name="Peng C."/>
            <person name="Meng J."/>
            <person name="Yang L."/>
            <person name="Liu J."/>
            <person name="Wen B."/>
            <person name="Zhang N."/>
            <person name="Huang Z."/>
            <person name="Zhu Q."/>
            <person name="Feng Y."/>
            <person name="Mount A."/>
            <person name="Hedgecock D."/>
            <person name="Xu Z."/>
            <person name="Liu Y."/>
            <person name="Domazet-Loso T."/>
            <person name="Du Y."/>
            <person name="Sun X."/>
            <person name="Zhang S."/>
            <person name="Liu B."/>
            <person name="Cheng P."/>
            <person name="Jiang X."/>
            <person name="Li J."/>
            <person name="Fan D."/>
            <person name="Wang W."/>
            <person name="Fu W."/>
            <person name="Wang T."/>
            <person name="Wang B."/>
            <person name="Zhang J."/>
            <person name="Peng Z."/>
            <person name="Li Y."/>
            <person name="Li N."/>
            <person name="Wang J."/>
            <person name="Chen M."/>
            <person name="He Y."/>
            <person name="Tan F."/>
            <person name="Song X."/>
            <person name="Zheng Q."/>
            <person name="Huang R."/>
            <person name="Yang H."/>
            <person name="Du X."/>
            <person name="Chen L."/>
            <person name="Yang M."/>
            <person name="Gaffney P.M."/>
            <person name="Wang S."/>
            <person name="Luo L."/>
            <person name="She Z."/>
            <person name="Ming Y."/>
            <person name="Huang W."/>
            <person name="Zhang S."/>
            <person name="Huang B."/>
            <person name="Zhang Y."/>
            <person name="Qu T."/>
            <person name="Ni P."/>
            <person name="Miao G."/>
            <person name="Wang J."/>
            <person name="Wang Q."/>
            <person name="Steinberg C.E."/>
            <person name="Wang H."/>
            <person name="Li N."/>
            <person name="Qian L."/>
            <person name="Zhang G."/>
            <person name="Li Y."/>
            <person name="Yang H."/>
            <person name="Liu X."/>
            <person name="Wang J."/>
            <person name="Yin Y."/>
            <person name="Wang J."/>
        </authorList>
    </citation>
    <scope>NUCLEOTIDE SEQUENCE [LARGE SCALE GENOMIC DNA]</scope>
    <source>
        <strain evidence="1">05x7-T-G4-1.051#20</strain>
    </source>
</reference>
<evidence type="ECO:0000313" key="1">
    <source>
        <dbReference type="EMBL" id="EKC36030.1"/>
    </source>
</evidence>
<dbReference type="InParanoid" id="K1R4C6"/>
<name>K1R4C6_MAGGI</name>
<accession>K1R4C6</accession>
<proteinExistence type="predicted"/>